<organism evidence="4 5">
    <name type="scientific">Physocladia obscura</name>
    <dbReference type="NCBI Taxonomy" id="109957"/>
    <lineage>
        <taxon>Eukaryota</taxon>
        <taxon>Fungi</taxon>
        <taxon>Fungi incertae sedis</taxon>
        <taxon>Chytridiomycota</taxon>
        <taxon>Chytridiomycota incertae sedis</taxon>
        <taxon>Chytridiomycetes</taxon>
        <taxon>Chytridiales</taxon>
        <taxon>Chytriomycetaceae</taxon>
        <taxon>Physocladia</taxon>
    </lineage>
</organism>
<keyword evidence="5" id="KW-1185">Reference proteome</keyword>
<feature type="signal peptide" evidence="3">
    <location>
        <begin position="1"/>
        <end position="24"/>
    </location>
</feature>
<evidence type="ECO:0000256" key="2">
    <source>
        <dbReference type="SAM" id="Phobius"/>
    </source>
</evidence>
<feature type="compositionally biased region" description="Polar residues" evidence="1">
    <location>
        <begin position="476"/>
        <end position="497"/>
    </location>
</feature>
<evidence type="ECO:0000256" key="3">
    <source>
        <dbReference type="SAM" id="SignalP"/>
    </source>
</evidence>
<keyword evidence="2" id="KW-0812">Transmembrane</keyword>
<name>A0AAD5T1F1_9FUNG</name>
<comment type="caution">
    <text evidence="4">The sequence shown here is derived from an EMBL/GenBank/DDBJ whole genome shotgun (WGS) entry which is preliminary data.</text>
</comment>
<evidence type="ECO:0000313" key="5">
    <source>
        <dbReference type="Proteomes" id="UP001211907"/>
    </source>
</evidence>
<proteinExistence type="predicted"/>
<keyword evidence="3" id="KW-0732">Signal</keyword>
<accession>A0AAD5T1F1</accession>
<feature type="region of interest" description="Disordered" evidence="1">
    <location>
        <begin position="258"/>
        <end position="278"/>
    </location>
</feature>
<feature type="region of interest" description="Disordered" evidence="1">
    <location>
        <begin position="467"/>
        <end position="497"/>
    </location>
</feature>
<sequence length="497" mass="53074">MVFRTKDNFSILALVLVASVCVDAATSTQTSTEAATFKIFYDSTWMEFVAIIPDPSATSVPDVTVNTDLLTATASITGITTGTAAQTTTDSASLTTATTADTLTTATGTSKVTKTVTTASTSLSKTTTSELKGSGAWGKMLAGVADLDCACITNLLTQLVDEGDVCERMCAPDEINNGIQCGSIRSFSVYPLSVLSSLLDPVLRIQIYQRDNSTTQEELPTPSAVTVAAIAIIVSGIVIALTIYTAVVCTSKQYQQERRQRKRQKYSHNEFERASNSLSRQQLIPPVETWGSQKPVKPAPKNANDQVRSSSETVADKYVYHFPPSGPASSLHFQPSIASEVAAATNVKQTTPQRIPKTLLPQIPPSFDRKIIKRDLIDSQPAPTAAATAAAAVIIAEKFGPQTRVMRQAARLPFRDSSHVSEQVDIHGSRLLPMTRSSINVSVDWDSMISPNLDPVSANPAVAAKVAGSSDDTARRTSAVQNTGNSRETVTSSVFSF</sequence>
<gene>
    <name evidence="4" type="ORF">HK100_011734</name>
</gene>
<feature type="region of interest" description="Disordered" evidence="1">
    <location>
        <begin position="289"/>
        <end position="308"/>
    </location>
</feature>
<evidence type="ECO:0000313" key="4">
    <source>
        <dbReference type="EMBL" id="KAJ3123075.1"/>
    </source>
</evidence>
<protein>
    <submittedName>
        <fullName evidence="4">Uncharacterized protein</fullName>
    </submittedName>
</protein>
<keyword evidence="2" id="KW-0472">Membrane</keyword>
<dbReference type="EMBL" id="JADGJH010000762">
    <property type="protein sequence ID" value="KAJ3123075.1"/>
    <property type="molecule type" value="Genomic_DNA"/>
</dbReference>
<feature type="chain" id="PRO_5041948870" evidence="3">
    <location>
        <begin position="25"/>
        <end position="497"/>
    </location>
</feature>
<feature type="transmembrane region" description="Helical" evidence="2">
    <location>
        <begin position="224"/>
        <end position="249"/>
    </location>
</feature>
<keyword evidence="2" id="KW-1133">Transmembrane helix</keyword>
<dbReference type="AlphaFoldDB" id="A0AAD5T1F1"/>
<evidence type="ECO:0000256" key="1">
    <source>
        <dbReference type="SAM" id="MobiDB-lite"/>
    </source>
</evidence>
<reference evidence="4" key="1">
    <citation type="submission" date="2020-05" db="EMBL/GenBank/DDBJ databases">
        <title>Phylogenomic resolution of chytrid fungi.</title>
        <authorList>
            <person name="Stajich J.E."/>
            <person name="Amses K."/>
            <person name="Simmons R."/>
            <person name="Seto K."/>
            <person name="Myers J."/>
            <person name="Bonds A."/>
            <person name="Quandt C.A."/>
            <person name="Barry K."/>
            <person name="Liu P."/>
            <person name="Grigoriev I."/>
            <person name="Longcore J.E."/>
            <person name="James T.Y."/>
        </authorList>
    </citation>
    <scope>NUCLEOTIDE SEQUENCE</scope>
    <source>
        <strain evidence="4">JEL0513</strain>
    </source>
</reference>
<dbReference type="Proteomes" id="UP001211907">
    <property type="component" value="Unassembled WGS sequence"/>
</dbReference>